<dbReference type="Gene3D" id="1.20.1560.10">
    <property type="entry name" value="ABC transporter type 1, transmembrane domain"/>
    <property type="match status" value="1"/>
</dbReference>
<feature type="transmembrane region" description="Helical" evidence="9">
    <location>
        <begin position="123"/>
        <end position="146"/>
    </location>
</feature>
<reference evidence="12 13" key="1">
    <citation type="submission" date="2018-05" db="EMBL/GenBank/DDBJ databases">
        <title>Genomic Encyclopedia of Type Strains, Phase IV (KMG-IV): sequencing the most valuable type-strain genomes for metagenomic binning, comparative biology and taxonomic classification.</title>
        <authorList>
            <person name="Goeker M."/>
        </authorList>
    </citation>
    <scope>NUCLEOTIDE SEQUENCE [LARGE SCALE GENOMIC DNA]</scope>
    <source>
        <strain evidence="12 13">DSM 28816</strain>
    </source>
</reference>
<evidence type="ECO:0000313" key="13">
    <source>
        <dbReference type="Proteomes" id="UP000247523"/>
    </source>
</evidence>
<protein>
    <submittedName>
        <fullName evidence="12">ATP-binding cassette subfamily B protein</fullName>
    </submittedName>
</protein>
<keyword evidence="2" id="KW-0813">Transport</keyword>
<dbReference type="EMBL" id="QICS01000001">
    <property type="protein sequence ID" value="PXV96140.1"/>
    <property type="molecule type" value="Genomic_DNA"/>
</dbReference>
<dbReference type="FunFam" id="3.40.50.300:FF:000221">
    <property type="entry name" value="Multidrug ABC transporter ATP-binding protein"/>
    <property type="match status" value="1"/>
</dbReference>
<dbReference type="Pfam" id="PF00005">
    <property type="entry name" value="ABC_tran"/>
    <property type="match status" value="1"/>
</dbReference>
<feature type="transmembrane region" description="Helical" evidence="9">
    <location>
        <begin position="12"/>
        <end position="31"/>
    </location>
</feature>
<comment type="caution">
    <text evidence="12">The sequence shown here is derived from an EMBL/GenBank/DDBJ whole genome shotgun (WGS) entry which is preliminary data.</text>
</comment>
<evidence type="ECO:0000256" key="7">
    <source>
        <dbReference type="ARBA" id="ARBA00022989"/>
    </source>
</evidence>
<feature type="transmembrane region" description="Helical" evidence="9">
    <location>
        <begin position="153"/>
        <end position="171"/>
    </location>
</feature>
<dbReference type="InterPro" id="IPR011527">
    <property type="entry name" value="ABC1_TM_dom"/>
</dbReference>
<dbReference type="InterPro" id="IPR003439">
    <property type="entry name" value="ABC_transporter-like_ATP-bd"/>
</dbReference>
<dbReference type="InterPro" id="IPR003593">
    <property type="entry name" value="AAA+_ATPase"/>
</dbReference>
<dbReference type="Pfam" id="PF00664">
    <property type="entry name" value="ABC_membrane"/>
    <property type="match status" value="1"/>
</dbReference>
<evidence type="ECO:0000256" key="5">
    <source>
        <dbReference type="ARBA" id="ARBA00022741"/>
    </source>
</evidence>
<dbReference type="PANTHER" id="PTHR43394:SF1">
    <property type="entry name" value="ATP-BINDING CASSETTE SUB-FAMILY B MEMBER 10, MITOCHONDRIAL"/>
    <property type="match status" value="1"/>
</dbReference>
<keyword evidence="5" id="KW-0547">Nucleotide-binding</keyword>
<dbReference type="SUPFAM" id="SSF90123">
    <property type="entry name" value="ABC transporter transmembrane region"/>
    <property type="match status" value="1"/>
</dbReference>
<sequence length="573" mass="64759">MKKISQYVLDNWYFYAFAILCMVLQVGLDMLSPQITKKIIDDVIGNGQIELLTKLLVMIFMIGVGRCIFGYLKEFIFDMISAKVAEDMRKRLFQHIQSLSIGFFNETNTGEIMARVKDDIDKIWSALGYISMLIIEVTIHTTIILFCMFQLNFKLFMIPVIAMPIVGFLAIKMENKLGGIYEAISEENAVLNTVAQENLAGVRTVKAFAREKFEISKFLSHNKRYYKLNMKQSKVLVKYQPMFQFITKLLPIVAIVYGGTLVIKGEITLGTLGAAVEYCSNIVWPMEMLGWLFNDLASAIASNNKIKKIYNEKPQIIEIPVPIILGEVKGNIKFDNVSLKLDNKYILKDISFEVQAGKTIGIMGATGTGKTSIINLLQRFFDATKGRILLDGIDIRKLSLQELRKNIALVMQDIFLFSDTINSNVKLGKSSVVRNEEVKEALKEAHATGFIEKMENQYETLIGERGVGLSGGQKQRISIARAIAKQMPILVLDDSTSALDMETEYMIQNNLKEFTDITKIIIAHRISAVRNADEIIILEKGKIAERGKHEELLALKGLYYETYHAQYGEKLRA</sequence>
<evidence type="ECO:0000256" key="6">
    <source>
        <dbReference type="ARBA" id="ARBA00022840"/>
    </source>
</evidence>
<keyword evidence="6 12" id="KW-0067">ATP-binding</keyword>
<evidence type="ECO:0000256" key="3">
    <source>
        <dbReference type="ARBA" id="ARBA00022475"/>
    </source>
</evidence>
<keyword evidence="4 9" id="KW-0812">Transmembrane</keyword>
<dbReference type="PROSITE" id="PS50929">
    <property type="entry name" value="ABC_TM1F"/>
    <property type="match status" value="1"/>
</dbReference>
<evidence type="ECO:0000256" key="4">
    <source>
        <dbReference type="ARBA" id="ARBA00022692"/>
    </source>
</evidence>
<organism evidence="12 13">
    <name type="scientific">Lachnotalea glycerini</name>
    <dbReference type="NCBI Taxonomy" id="1763509"/>
    <lineage>
        <taxon>Bacteria</taxon>
        <taxon>Bacillati</taxon>
        <taxon>Bacillota</taxon>
        <taxon>Clostridia</taxon>
        <taxon>Lachnospirales</taxon>
        <taxon>Lachnospiraceae</taxon>
        <taxon>Lachnotalea</taxon>
    </lineage>
</organism>
<keyword evidence="3" id="KW-1003">Cell membrane</keyword>
<keyword evidence="7 9" id="KW-1133">Transmembrane helix</keyword>
<dbReference type="GO" id="GO:0005886">
    <property type="term" value="C:plasma membrane"/>
    <property type="evidence" value="ECO:0007669"/>
    <property type="project" value="UniProtKB-SubCell"/>
</dbReference>
<feature type="transmembrane region" description="Helical" evidence="9">
    <location>
        <begin position="51"/>
        <end position="72"/>
    </location>
</feature>
<dbReference type="GO" id="GO:0016887">
    <property type="term" value="F:ATP hydrolysis activity"/>
    <property type="evidence" value="ECO:0007669"/>
    <property type="project" value="InterPro"/>
</dbReference>
<name>A0A318EUD2_9FIRM</name>
<feature type="domain" description="ABC transmembrane type-1" evidence="11">
    <location>
        <begin position="16"/>
        <end position="298"/>
    </location>
</feature>
<evidence type="ECO:0000256" key="8">
    <source>
        <dbReference type="ARBA" id="ARBA00023136"/>
    </source>
</evidence>
<dbReference type="GO" id="GO:0005524">
    <property type="term" value="F:ATP binding"/>
    <property type="evidence" value="ECO:0007669"/>
    <property type="project" value="UniProtKB-KW"/>
</dbReference>
<evidence type="ECO:0000259" key="11">
    <source>
        <dbReference type="PROSITE" id="PS50929"/>
    </source>
</evidence>
<dbReference type="InterPro" id="IPR027417">
    <property type="entry name" value="P-loop_NTPase"/>
</dbReference>
<evidence type="ECO:0000259" key="10">
    <source>
        <dbReference type="PROSITE" id="PS50893"/>
    </source>
</evidence>
<dbReference type="CDD" id="cd18542">
    <property type="entry name" value="ABC_6TM_YknU_like"/>
    <property type="match status" value="1"/>
</dbReference>
<dbReference type="InterPro" id="IPR039421">
    <property type="entry name" value="Type_1_exporter"/>
</dbReference>
<evidence type="ECO:0000256" key="1">
    <source>
        <dbReference type="ARBA" id="ARBA00004651"/>
    </source>
</evidence>
<gene>
    <name evidence="12" type="ORF">C8E03_101774</name>
</gene>
<dbReference type="PROSITE" id="PS50893">
    <property type="entry name" value="ABC_TRANSPORTER_2"/>
    <property type="match status" value="1"/>
</dbReference>
<evidence type="ECO:0000256" key="9">
    <source>
        <dbReference type="SAM" id="Phobius"/>
    </source>
</evidence>
<feature type="domain" description="ABC transporter" evidence="10">
    <location>
        <begin position="332"/>
        <end position="565"/>
    </location>
</feature>
<dbReference type="GO" id="GO:0015421">
    <property type="term" value="F:ABC-type oligopeptide transporter activity"/>
    <property type="evidence" value="ECO:0007669"/>
    <property type="project" value="TreeGrafter"/>
</dbReference>
<dbReference type="InterPro" id="IPR017871">
    <property type="entry name" value="ABC_transporter-like_CS"/>
</dbReference>
<accession>A0A318EUD2</accession>
<dbReference type="Gene3D" id="3.40.50.300">
    <property type="entry name" value="P-loop containing nucleotide triphosphate hydrolases"/>
    <property type="match status" value="1"/>
</dbReference>
<evidence type="ECO:0000313" key="12">
    <source>
        <dbReference type="EMBL" id="PXV96140.1"/>
    </source>
</evidence>
<keyword evidence="8 9" id="KW-0472">Membrane</keyword>
<dbReference type="SUPFAM" id="SSF52540">
    <property type="entry name" value="P-loop containing nucleoside triphosphate hydrolases"/>
    <property type="match status" value="1"/>
</dbReference>
<proteinExistence type="predicted"/>
<dbReference type="Proteomes" id="UP000247523">
    <property type="component" value="Unassembled WGS sequence"/>
</dbReference>
<dbReference type="PANTHER" id="PTHR43394">
    <property type="entry name" value="ATP-DEPENDENT PERMEASE MDL1, MITOCHONDRIAL"/>
    <property type="match status" value="1"/>
</dbReference>
<evidence type="ECO:0000256" key="2">
    <source>
        <dbReference type="ARBA" id="ARBA00022448"/>
    </source>
</evidence>
<comment type="subcellular location">
    <subcellularLocation>
        <location evidence="1">Cell membrane</location>
        <topology evidence="1">Multi-pass membrane protein</topology>
    </subcellularLocation>
</comment>
<dbReference type="AlphaFoldDB" id="A0A318EUD2"/>
<dbReference type="InterPro" id="IPR036640">
    <property type="entry name" value="ABC1_TM_sf"/>
</dbReference>
<dbReference type="PROSITE" id="PS00211">
    <property type="entry name" value="ABC_TRANSPORTER_1"/>
    <property type="match status" value="1"/>
</dbReference>
<dbReference type="SMART" id="SM00382">
    <property type="entry name" value="AAA"/>
    <property type="match status" value="1"/>
</dbReference>
<dbReference type="RefSeq" id="WP_110290324.1">
    <property type="nucleotide sequence ID" value="NZ_QICS01000001.1"/>
</dbReference>